<organism evidence="2 3">
    <name type="scientific">Ophiocordyceps polyrhachis-furcata BCC 54312</name>
    <dbReference type="NCBI Taxonomy" id="1330021"/>
    <lineage>
        <taxon>Eukaryota</taxon>
        <taxon>Fungi</taxon>
        <taxon>Dikarya</taxon>
        <taxon>Ascomycota</taxon>
        <taxon>Pezizomycotina</taxon>
        <taxon>Sordariomycetes</taxon>
        <taxon>Hypocreomycetidae</taxon>
        <taxon>Hypocreales</taxon>
        <taxon>Ophiocordycipitaceae</taxon>
        <taxon>Ophiocordyceps</taxon>
    </lineage>
</organism>
<feature type="compositionally biased region" description="Polar residues" evidence="1">
    <location>
        <begin position="1"/>
        <end position="23"/>
    </location>
</feature>
<dbReference type="Proteomes" id="UP000253664">
    <property type="component" value="Unassembled WGS sequence"/>
</dbReference>
<protein>
    <submittedName>
        <fullName evidence="2">Uncharacterized protein</fullName>
    </submittedName>
</protein>
<evidence type="ECO:0000256" key="1">
    <source>
        <dbReference type="SAM" id="MobiDB-lite"/>
    </source>
</evidence>
<sequence length="227" mass="24783">MNLQQGRETRLTSSRSIPTSVSHDSSRVILGGGGGEANNLSNMKPAEDPLSPATRGTPPAVVTEANCPGNAELYSGLTLDELRTRYLNWDEYSLIQLRSRLVLLATGPCMVLTNKRKYPEVVDAAPFPPNVRRLLDMIKNKDACSHIYGSVSLQVTIRGRELTIPTLLFDGPSASGYEDESWPQLDGGLKAIQTTKDAATAGAIDLAWRGEISPGDWQSLNWPMRME</sequence>
<accession>A0A367L316</accession>
<evidence type="ECO:0000313" key="2">
    <source>
        <dbReference type="EMBL" id="RCI08798.1"/>
    </source>
</evidence>
<gene>
    <name evidence="2" type="ORF">L249_4651</name>
</gene>
<comment type="caution">
    <text evidence="2">The sequence shown here is derived from an EMBL/GenBank/DDBJ whole genome shotgun (WGS) entry which is preliminary data.</text>
</comment>
<dbReference type="EMBL" id="LKCN02000018">
    <property type="protein sequence ID" value="RCI08798.1"/>
    <property type="molecule type" value="Genomic_DNA"/>
</dbReference>
<evidence type="ECO:0000313" key="3">
    <source>
        <dbReference type="Proteomes" id="UP000253664"/>
    </source>
</evidence>
<proteinExistence type="predicted"/>
<name>A0A367L316_9HYPO</name>
<keyword evidence="3" id="KW-1185">Reference proteome</keyword>
<reference evidence="2 3" key="1">
    <citation type="journal article" date="2015" name="BMC Genomics">
        <title>Insights from the genome of Ophiocordyceps polyrhachis-furcata to pathogenicity and host specificity in insect fungi.</title>
        <authorList>
            <person name="Wichadakul D."/>
            <person name="Kobmoo N."/>
            <person name="Ingsriswang S."/>
            <person name="Tangphatsornruang S."/>
            <person name="Chantasingh D."/>
            <person name="Luangsa-ard J.J."/>
            <person name="Eurwilaichitr L."/>
        </authorList>
    </citation>
    <scope>NUCLEOTIDE SEQUENCE [LARGE SCALE GENOMIC DNA]</scope>
    <source>
        <strain evidence="2 3">BCC 54312</strain>
    </source>
</reference>
<feature type="region of interest" description="Disordered" evidence="1">
    <location>
        <begin position="1"/>
        <end position="55"/>
    </location>
</feature>
<dbReference type="AlphaFoldDB" id="A0A367L316"/>